<dbReference type="EMBL" id="BSFP01000053">
    <property type="protein sequence ID" value="GLL05092.1"/>
    <property type="molecule type" value="Genomic_DNA"/>
</dbReference>
<evidence type="ECO:0000256" key="1">
    <source>
        <dbReference type="SAM" id="SignalP"/>
    </source>
</evidence>
<gene>
    <name evidence="2" type="ORF">GCM10017581_068390</name>
</gene>
<comment type="caution">
    <text evidence="2">The sequence shown here is derived from an EMBL/GenBank/DDBJ whole genome shotgun (WGS) entry which is preliminary data.</text>
</comment>
<keyword evidence="3" id="KW-1185">Reference proteome</keyword>
<sequence length="140" mass="15748">MLKHRFLRTMLTFAVAVVAALGIAAEPAQAATQSPYPNALVEYMASTRTGPYVNSGTYWGYALRQSYAANAPRQTVAVGCWWDGDWATGNYSTNRWFRVLVWESYDGYNVPRWLFVHASYVYNQPTVPHCIATSTGIWNP</sequence>
<feature type="chain" id="PRO_5040868209" description="Secreted protein" evidence="1">
    <location>
        <begin position="31"/>
        <end position="140"/>
    </location>
</feature>
<protein>
    <recommendedName>
        <fullName evidence="4">Secreted protein</fullName>
    </recommendedName>
</protein>
<name>A0A9W6KPY1_9ACTN</name>
<reference evidence="2" key="2">
    <citation type="submission" date="2023-01" db="EMBL/GenBank/DDBJ databases">
        <authorList>
            <person name="Sun Q."/>
            <person name="Evtushenko L."/>
        </authorList>
    </citation>
    <scope>NUCLEOTIDE SEQUENCE</scope>
    <source>
        <strain evidence="2">VKM Ac-1321</strain>
    </source>
</reference>
<keyword evidence="1" id="KW-0732">Signal</keyword>
<accession>A0A9W6KPY1</accession>
<dbReference type="RefSeq" id="WP_271189773.1">
    <property type="nucleotide sequence ID" value="NZ_BSFP01000053.1"/>
</dbReference>
<evidence type="ECO:0008006" key="4">
    <source>
        <dbReference type="Google" id="ProtNLM"/>
    </source>
</evidence>
<proteinExistence type="predicted"/>
<feature type="signal peptide" evidence="1">
    <location>
        <begin position="1"/>
        <end position="30"/>
    </location>
</feature>
<dbReference type="AlphaFoldDB" id="A0A9W6KPY1"/>
<reference evidence="2" key="1">
    <citation type="journal article" date="2014" name="Int. J. Syst. Evol. Microbiol.">
        <title>Complete genome sequence of Corynebacterium casei LMG S-19264T (=DSM 44701T), isolated from a smear-ripened cheese.</title>
        <authorList>
            <consortium name="US DOE Joint Genome Institute (JGI-PGF)"/>
            <person name="Walter F."/>
            <person name="Albersmeier A."/>
            <person name="Kalinowski J."/>
            <person name="Ruckert C."/>
        </authorList>
    </citation>
    <scope>NUCLEOTIDE SEQUENCE</scope>
    <source>
        <strain evidence="2">VKM Ac-1321</strain>
    </source>
</reference>
<evidence type="ECO:0000313" key="3">
    <source>
        <dbReference type="Proteomes" id="UP001143480"/>
    </source>
</evidence>
<organism evidence="2 3">
    <name type="scientific">Dactylosporangium matsuzakiense</name>
    <dbReference type="NCBI Taxonomy" id="53360"/>
    <lineage>
        <taxon>Bacteria</taxon>
        <taxon>Bacillati</taxon>
        <taxon>Actinomycetota</taxon>
        <taxon>Actinomycetes</taxon>
        <taxon>Micromonosporales</taxon>
        <taxon>Micromonosporaceae</taxon>
        <taxon>Dactylosporangium</taxon>
    </lineage>
</organism>
<dbReference type="Proteomes" id="UP001143480">
    <property type="component" value="Unassembled WGS sequence"/>
</dbReference>
<evidence type="ECO:0000313" key="2">
    <source>
        <dbReference type="EMBL" id="GLL05092.1"/>
    </source>
</evidence>